<name>A0A2P5I4T8_DIAHE</name>
<organism evidence="2 3">
    <name type="scientific">Diaporthe helianthi</name>
    <dbReference type="NCBI Taxonomy" id="158607"/>
    <lineage>
        <taxon>Eukaryota</taxon>
        <taxon>Fungi</taxon>
        <taxon>Dikarya</taxon>
        <taxon>Ascomycota</taxon>
        <taxon>Pezizomycotina</taxon>
        <taxon>Sordariomycetes</taxon>
        <taxon>Sordariomycetidae</taxon>
        <taxon>Diaporthales</taxon>
        <taxon>Diaporthaceae</taxon>
        <taxon>Diaporthe</taxon>
    </lineage>
</organism>
<dbReference type="Proteomes" id="UP000094444">
    <property type="component" value="Unassembled WGS sequence"/>
</dbReference>
<feature type="compositionally biased region" description="Basic and acidic residues" evidence="1">
    <location>
        <begin position="11"/>
        <end position="22"/>
    </location>
</feature>
<dbReference type="InParanoid" id="A0A2P5I4T8"/>
<evidence type="ECO:0000256" key="1">
    <source>
        <dbReference type="SAM" id="MobiDB-lite"/>
    </source>
</evidence>
<feature type="compositionally biased region" description="Acidic residues" evidence="1">
    <location>
        <begin position="184"/>
        <end position="193"/>
    </location>
</feature>
<dbReference type="AlphaFoldDB" id="A0A2P5I4T8"/>
<feature type="region of interest" description="Disordered" evidence="1">
    <location>
        <begin position="1"/>
        <end position="48"/>
    </location>
</feature>
<accession>A0A2P5I4T8</accession>
<sequence length="193" mass="22225">MPQPNTLGTESRVDSFETEIKKRDQRRQSPVSDVEKPQFDSDGKPLSQAQKQVAREYNRKQWQMDLELVIQDAAERIKGYMQVIVGVHIFSRLELELFLTKAMISCSERDDKVYNVITKNIDPVVAVNLRYAIANSASFLVRSIWKDTNRFKDILKQQVEKLEEKIEAQKTVEDGASEVGRNDVEDDEVMTDS</sequence>
<comment type="caution">
    <text evidence="2">The sequence shown here is derived from an EMBL/GenBank/DDBJ whole genome shotgun (WGS) entry which is preliminary data.</text>
</comment>
<feature type="compositionally biased region" description="Basic and acidic residues" evidence="1">
    <location>
        <begin position="33"/>
        <end position="43"/>
    </location>
</feature>
<evidence type="ECO:0000313" key="2">
    <source>
        <dbReference type="EMBL" id="POS77537.1"/>
    </source>
</evidence>
<proteinExistence type="predicted"/>
<dbReference type="EMBL" id="MAVT02000261">
    <property type="protein sequence ID" value="POS77537.1"/>
    <property type="molecule type" value="Genomic_DNA"/>
</dbReference>
<protein>
    <submittedName>
        <fullName evidence="2">Uncharacterized protein</fullName>
    </submittedName>
</protein>
<feature type="region of interest" description="Disordered" evidence="1">
    <location>
        <begin position="172"/>
        <end position="193"/>
    </location>
</feature>
<reference evidence="2" key="1">
    <citation type="submission" date="2017-09" db="EMBL/GenBank/DDBJ databases">
        <title>Polyketide synthases of a Diaporthe helianthi virulent isolate.</title>
        <authorList>
            <person name="Baroncelli R."/>
        </authorList>
    </citation>
    <scope>NUCLEOTIDE SEQUENCE [LARGE SCALE GENOMIC DNA]</scope>
    <source>
        <strain evidence="2">7/96</strain>
    </source>
</reference>
<evidence type="ECO:0000313" key="3">
    <source>
        <dbReference type="Proteomes" id="UP000094444"/>
    </source>
</evidence>
<gene>
    <name evidence="2" type="ORF">DHEL01_v204065</name>
</gene>
<keyword evidence="3" id="KW-1185">Reference proteome</keyword>